<dbReference type="EMBL" id="BMAU01021304">
    <property type="protein sequence ID" value="GFY11204.1"/>
    <property type="molecule type" value="Genomic_DNA"/>
</dbReference>
<accession>A0A8X6SCV5</accession>
<organism evidence="1 2">
    <name type="scientific">Trichonephila clavipes</name>
    <name type="common">Golden silk orbweaver</name>
    <name type="synonym">Nephila clavipes</name>
    <dbReference type="NCBI Taxonomy" id="2585209"/>
    <lineage>
        <taxon>Eukaryota</taxon>
        <taxon>Metazoa</taxon>
        <taxon>Ecdysozoa</taxon>
        <taxon>Arthropoda</taxon>
        <taxon>Chelicerata</taxon>
        <taxon>Arachnida</taxon>
        <taxon>Araneae</taxon>
        <taxon>Araneomorphae</taxon>
        <taxon>Entelegynae</taxon>
        <taxon>Araneoidea</taxon>
        <taxon>Nephilidae</taxon>
        <taxon>Trichonephila</taxon>
    </lineage>
</organism>
<comment type="caution">
    <text evidence="1">The sequence shown here is derived from an EMBL/GenBank/DDBJ whole genome shotgun (WGS) entry which is preliminary data.</text>
</comment>
<keyword evidence="2" id="KW-1185">Reference proteome</keyword>
<dbReference type="Proteomes" id="UP000887159">
    <property type="component" value="Unassembled WGS sequence"/>
</dbReference>
<proteinExistence type="predicted"/>
<name>A0A8X6SCV5_TRICX</name>
<sequence>MSHVKSRNTFQHLSEIAKGRIVACRKCSSPVIHRGCNFSTTMISTPSIVNAASVVAQSKKVRVPGLGRGPGSKSFEMRTNCSSEAATPAHILERLGLTKQDIADDSLLVLDFLKVYDVMDLV</sequence>
<evidence type="ECO:0000313" key="2">
    <source>
        <dbReference type="Proteomes" id="UP000887159"/>
    </source>
</evidence>
<reference evidence="1" key="1">
    <citation type="submission" date="2020-08" db="EMBL/GenBank/DDBJ databases">
        <title>Multicomponent nature underlies the extraordinary mechanical properties of spider dragline silk.</title>
        <authorList>
            <person name="Kono N."/>
            <person name="Nakamura H."/>
            <person name="Mori M."/>
            <person name="Yoshida Y."/>
            <person name="Ohtoshi R."/>
            <person name="Malay A.D."/>
            <person name="Moran D.A.P."/>
            <person name="Tomita M."/>
            <person name="Numata K."/>
            <person name="Arakawa K."/>
        </authorList>
    </citation>
    <scope>NUCLEOTIDE SEQUENCE</scope>
</reference>
<protein>
    <submittedName>
        <fullName evidence="1">Uncharacterized protein</fullName>
    </submittedName>
</protein>
<gene>
    <name evidence="1" type="ORF">TNCV_4471901</name>
</gene>
<dbReference type="AlphaFoldDB" id="A0A8X6SCV5"/>
<evidence type="ECO:0000313" key="1">
    <source>
        <dbReference type="EMBL" id="GFY11204.1"/>
    </source>
</evidence>